<keyword evidence="6" id="KW-0029">Amino-acid transport</keyword>
<dbReference type="EMBL" id="LT546645">
    <property type="protein sequence ID" value="SAI69191.1"/>
    <property type="molecule type" value="Genomic_DNA"/>
</dbReference>
<dbReference type="InterPro" id="IPR027417">
    <property type="entry name" value="P-loop_NTPase"/>
</dbReference>
<keyword evidence="3" id="KW-0472">Membrane</keyword>
<evidence type="ECO:0000313" key="8">
    <source>
        <dbReference type="EMBL" id="SAI69191.1"/>
    </source>
</evidence>
<accession>A0A157QI22</accession>
<dbReference type="PROSITE" id="PS50893">
    <property type="entry name" value="ABC_TRANSPORTER_2"/>
    <property type="match status" value="1"/>
</dbReference>
<name>A0A157QI22_9BORD</name>
<organism evidence="8 9">
    <name type="scientific">Bordetella trematum</name>
    <dbReference type="NCBI Taxonomy" id="123899"/>
    <lineage>
        <taxon>Bacteria</taxon>
        <taxon>Pseudomonadati</taxon>
        <taxon>Pseudomonadota</taxon>
        <taxon>Betaproteobacteria</taxon>
        <taxon>Burkholderiales</taxon>
        <taxon>Alcaligenaceae</taxon>
        <taxon>Bordetella</taxon>
    </lineage>
</organism>
<keyword evidence="2" id="KW-0813">Transport</keyword>
<reference evidence="8 9" key="1">
    <citation type="submission" date="2016-04" db="EMBL/GenBank/DDBJ databases">
        <authorList>
            <consortium name="Pathogen Informatics"/>
        </authorList>
    </citation>
    <scope>NUCLEOTIDE SEQUENCE [LARGE SCALE GENOMIC DNA]</scope>
    <source>
        <strain evidence="8 9">H044680328</strain>
    </source>
</reference>
<dbReference type="InterPro" id="IPR052156">
    <property type="entry name" value="BCAA_Transport_ATP-bd_LivF"/>
</dbReference>
<keyword evidence="3" id="KW-1003">Cell membrane</keyword>
<dbReference type="GO" id="GO:0015658">
    <property type="term" value="F:branched-chain amino acid transmembrane transporter activity"/>
    <property type="evidence" value="ECO:0007669"/>
    <property type="project" value="TreeGrafter"/>
</dbReference>
<dbReference type="OrthoDB" id="8665447at2"/>
<dbReference type="InterPro" id="IPR017871">
    <property type="entry name" value="ABC_transporter-like_CS"/>
</dbReference>
<dbReference type="InterPro" id="IPR003439">
    <property type="entry name" value="ABC_transporter-like_ATP-bd"/>
</dbReference>
<dbReference type="PANTHER" id="PTHR43820:SF4">
    <property type="entry name" value="HIGH-AFFINITY BRANCHED-CHAIN AMINO ACID TRANSPORT ATP-BINDING PROTEIN LIVF"/>
    <property type="match status" value="1"/>
</dbReference>
<evidence type="ECO:0000256" key="1">
    <source>
        <dbReference type="ARBA" id="ARBA00005417"/>
    </source>
</evidence>
<dbReference type="Gene3D" id="3.40.50.300">
    <property type="entry name" value="P-loop containing nucleotide triphosphate hydrolases"/>
    <property type="match status" value="1"/>
</dbReference>
<dbReference type="KEGG" id="btrm:SAMEA390648701684"/>
<evidence type="ECO:0000256" key="2">
    <source>
        <dbReference type="ARBA" id="ARBA00022448"/>
    </source>
</evidence>
<keyword evidence="9" id="KW-1185">Reference proteome</keyword>
<comment type="similarity">
    <text evidence="1">Belongs to the ABC transporter superfamily.</text>
</comment>
<evidence type="ECO:0000256" key="4">
    <source>
        <dbReference type="ARBA" id="ARBA00022741"/>
    </source>
</evidence>
<feature type="domain" description="ABC transporter" evidence="7">
    <location>
        <begin position="9"/>
        <end position="241"/>
    </location>
</feature>
<evidence type="ECO:0000259" key="7">
    <source>
        <dbReference type="PROSITE" id="PS50893"/>
    </source>
</evidence>
<keyword evidence="5 8" id="KW-0067">ATP-binding</keyword>
<dbReference type="InterPro" id="IPR003593">
    <property type="entry name" value="AAA+_ATPase"/>
</dbReference>
<evidence type="ECO:0000313" key="9">
    <source>
        <dbReference type="Proteomes" id="UP000076825"/>
    </source>
</evidence>
<dbReference type="AlphaFoldDB" id="A0A157QI22"/>
<dbReference type="SMART" id="SM00382">
    <property type="entry name" value="AAA"/>
    <property type="match status" value="1"/>
</dbReference>
<dbReference type="CDD" id="cd03224">
    <property type="entry name" value="ABC_TM1139_LivF_branched"/>
    <property type="match status" value="1"/>
</dbReference>
<proteinExistence type="inferred from homology"/>
<evidence type="ECO:0000256" key="6">
    <source>
        <dbReference type="ARBA" id="ARBA00022970"/>
    </source>
</evidence>
<gene>
    <name evidence="8" type="primary">livF_6</name>
    <name evidence="8" type="ORF">SAMEA3906487_01684</name>
</gene>
<protein>
    <submittedName>
        <fullName evidence="8">ABC transporter ATP-binding protein</fullName>
    </submittedName>
</protein>
<dbReference type="PANTHER" id="PTHR43820">
    <property type="entry name" value="HIGH-AFFINITY BRANCHED-CHAIN AMINO ACID TRANSPORT ATP-BINDING PROTEIN LIVF"/>
    <property type="match status" value="1"/>
</dbReference>
<dbReference type="GeneID" id="56591031"/>
<dbReference type="RefSeq" id="WP_025513199.1">
    <property type="nucleotide sequence ID" value="NZ_CP016340.1"/>
</dbReference>
<sequence length="241" mass="25229">MNGNKGSALEVEGLAVRYGIVPAVNGVSFTVARGSIATIVGSNGAGKSTIMKAITGLVAPSGGRIRYHGEDITGMAPDALVARGLVLVPEGRRLFKGMTVGENLELGAFLETDRQAIQARLETVLERFPALKTRLKSQAGSLSGGQQQMVAVGRALMAKPRLLLLDEPTIGLAPAIVDTIAGIIQDIARDGVDVMLVEQNAEMALDIADDAFILERGEIELRGPAAELASSEAVRKAYLGI</sequence>
<dbReference type="Pfam" id="PF00005">
    <property type="entry name" value="ABC_tran"/>
    <property type="match status" value="1"/>
</dbReference>
<evidence type="ECO:0000256" key="3">
    <source>
        <dbReference type="ARBA" id="ARBA00022475"/>
    </source>
</evidence>
<dbReference type="Proteomes" id="UP000076825">
    <property type="component" value="Chromosome 1"/>
</dbReference>
<dbReference type="PATRIC" id="fig|123899.6.peg.1671"/>
<evidence type="ECO:0000256" key="5">
    <source>
        <dbReference type="ARBA" id="ARBA00022840"/>
    </source>
</evidence>
<dbReference type="GO" id="GO:0015807">
    <property type="term" value="P:L-amino acid transport"/>
    <property type="evidence" value="ECO:0007669"/>
    <property type="project" value="TreeGrafter"/>
</dbReference>
<dbReference type="GO" id="GO:0016887">
    <property type="term" value="F:ATP hydrolysis activity"/>
    <property type="evidence" value="ECO:0007669"/>
    <property type="project" value="InterPro"/>
</dbReference>
<dbReference type="GO" id="GO:0005524">
    <property type="term" value="F:ATP binding"/>
    <property type="evidence" value="ECO:0007669"/>
    <property type="project" value="UniProtKB-KW"/>
</dbReference>
<dbReference type="STRING" id="123899.SAMEA3906487_01684"/>
<keyword evidence="4" id="KW-0547">Nucleotide-binding</keyword>
<dbReference type="SUPFAM" id="SSF52540">
    <property type="entry name" value="P-loop containing nucleoside triphosphate hydrolases"/>
    <property type="match status" value="1"/>
</dbReference>
<dbReference type="PROSITE" id="PS00211">
    <property type="entry name" value="ABC_TRANSPORTER_1"/>
    <property type="match status" value="1"/>
</dbReference>